<reference evidence="7 8" key="1">
    <citation type="submission" date="2016-05" db="EMBL/GenBank/DDBJ databases">
        <title>A degradative enzymes factory behind the ericoid mycorrhizal symbiosis.</title>
        <authorList>
            <consortium name="DOE Joint Genome Institute"/>
            <person name="Martino E."/>
            <person name="Morin E."/>
            <person name="Grelet G."/>
            <person name="Kuo A."/>
            <person name="Kohler A."/>
            <person name="Daghino S."/>
            <person name="Barry K."/>
            <person name="Choi C."/>
            <person name="Cichocki N."/>
            <person name="Clum A."/>
            <person name="Copeland A."/>
            <person name="Hainaut M."/>
            <person name="Haridas S."/>
            <person name="Labutti K."/>
            <person name="Lindquist E."/>
            <person name="Lipzen A."/>
            <person name="Khouja H.-R."/>
            <person name="Murat C."/>
            <person name="Ohm R."/>
            <person name="Olson A."/>
            <person name="Spatafora J."/>
            <person name="Veneault-Fourrey C."/>
            <person name="Henrissat B."/>
            <person name="Grigoriev I."/>
            <person name="Martin F."/>
            <person name="Perotto S."/>
        </authorList>
    </citation>
    <scope>NUCLEOTIDE SEQUENCE [LARGE SCALE GENOMIC DNA]</scope>
    <source>
        <strain evidence="7 8">UAMH 7357</strain>
    </source>
</reference>
<keyword evidence="3" id="KW-0285">Flavoprotein</keyword>
<dbReference type="InterPro" id="IPR036318">
    <property type="entry name" value="FAD-bd_PCMH-like_sf"/>
</dbReference>
<dbReference type="Proteomes" id="UP000235672">
    <property type="component" value="Unassembled WGS sequence"/>
</dbReference>
<dbReference type="STRING" id="1745343.A0A2J6QN56"/>
<evidence type="ECO:0000256" key="4">
    <source>
        <dbReference type="ARBA" id="ARBA00022827"/>
    </source>
</evidence>
<proteinExistence type="inferred from homology"/>
<comment type="similarity">
    <text evidence="2">Belongs to the oxygen-dependent FAD-linked oxidoreductase family.</text>
</comment>
<comment type="cofactor">
    <cofactor evidence="1">
        <name>FAD</name>
        <dbReference type="ChEBI" id="CHEBI:57692"/>
    </cofactor>
</comment>
<dbReference type="PROSITE" id="PS51387">
    <property type="entry name" value="FAD_PCMH"/>
    <property type="match status" value="1"/>
</dbReference>
<evidence type="ECO:0000256" key="1">
    <source>
        <dbReference type="ARBA" id="ARBA00001974"/>
    </source>
</evidence>
<dbReference type="Gene3D" id="3.30.43.10">
    <property type="entry name" value="Uridine Diphospho-n-acetylenolpyruvylglucosamine Reductase, domain 2"/>
    <property type="match status" value="1"/>
</dbReference>
<dbReference type="InterPro" id="IPR050416">
    <property type="entry name" value="FAD-linked_Oxidoreductase"/>
</dbReference>
<evidence type="ECO:0000256" key="2">
    <source>
        <dbReference type="ARBA" id="ARBA00005466"/>
    </source>
</evidence>
<dbReference type="GO" id="GO:0071949">
    <property type="term" value="F:FAD binding"/>
    <property type="evidence" value="ECO:0007669"/>
    <property type="project" value="InterPro"/>
</dbReference>
<keyword evidence="4" id="KW-0274">FAD</keyword>
<keyword evidence="5" id="KW-0560">Oxidoreductase</keyword>
<dbReference type="Gene3D" id="3.30.465.10">
    <property type="match status" value="1"/>
</dbReference>
<name>A0A2J6QN56_9HELO</name>
<dbReference type="InterPro" id="IPR016166">
    <property type="entry name" value="FAD-bd_PCMH"/>
</dbReference>
<organism evidence="7 8">
    <name type="scientific">Hyaloscypha hepaticicola</name>
    <dbReference type="NCBI Taxonomy" id="2082293"/>
    <lineage>
        <taxon>Eukaryota</taxon>
        <taxon>Fungi</taxon>
        <taxon>Dikarya</taxon>
        <taxon>Ascomycota</taxon>
        <taxon>Pezizomycotina</taxon>
        <taxon>Leotiomycetes</taxon>
        <taxon>Helotiales</taxon>
        <taxon>Hyaloscyphaceae</taxon>
        <taxon>Hyaloscypha</taxon>
    </lineage>
</organism>
<dbReference type="EMBL" id="KZ613465">
    <property type="protein sequence ID" value="PMD27697.1"/>
    <property type="molecule type" value="Genomic_DNA"/>
</dbReference>
<sequence length="453" mass="49616">MSKIQEDEIEELAQFLRLQLSQRSVVVTSKSSSYQESIARWSSAAEKRAAIVVIPDDHREVAIVIVFAQTRGIEIAIRGGGHATSGSSSTDGGICIDLSRLRKVIVDPDTKTVTAQGGALWADVDKAAEEHGLAVVGGTVNTTSVGGLTLSGSYKYLVRQYGLVINNLLEVELVLADGKTVTASRHKTSQPFWAIRGAGASFGAILSFNFQAYAMRTPVWGGALVIGISELPKVVAFANDLFLESDPKSAMIWGFKVIAPDTFGIVAVVFYEGMEQMGQALFAPLLNLQLLVNSTCSRSYSSMNTLFNNDLQAGYRRSMKGSEFLTPLDYTFARKCLAEFQDFIKRPPDASMSVMVFEVFPFKKIISVSKQTQHLQIVEYMGIYCVAEYFNYDCTNFTTALVKVLLLIYPGIGVGGKQVFGNNFTRLLDLKKRYDPTNVFSKGPQLLSQTSSE</sequence>
<evidence type="ECO:0000256" key="3">
    <source>
        <dbReference type="ARBA" id="ARBA00022630"/>
    </source>
</evidence>
<dbReference type="PANTHER" id="PTHR42973">
    <property type="entry name" value="BINDING OXIDOREDUCTASE, PUTATIVE (AFU_ORTHOLOGUE AFUA_1G17690)-RELATED"/>
    <property type="match status" value="1"/>
</dbReference>
<dbReference type="PANTHER" id="PTHR42973:SF39">
    <property type="entry name" value="FAD-BINDING PCMH-TYPE DOMAIN-CONTAINING PROTEIN"/>
    <property type="match status" value="1"/>
</dbReference>
<dbReference type="InterPro" id="IPR006094">
    <property type="entry name" value="Oxid_FAD_bind_N"/>
</dbReference>
<dbReference type="InterPro" id="IPR016169">
    <property type="entry name" value="FAD-bd_PCMH_sub2"/>
</dbReference>
<evidence type="ECO:0000313" key="7">
    <source>
        <dbReference type="EMBL" id="PMD27697.1"/>
    </source>
</evidence>
<protein>
    <submittedName>
        <fullName evidence="7">FAD-binding domain-containing protein</fullName>
    </submittedName>
</protein>
<accession>A0A2J6QN56</accession>
<dbReference type="Gene3D" id="3.40.462.20">
    <property type="match status" value="1"/>
</dbReference>
<dbReference type="GO" id="GO:0016491">
    <property type="term" value="F:oxidoreductase activity"/>
    <property type="evidence" value="ECO:0007669"/>
    <property type="project" value="UniProtKB-KW"/>
</dbReference>
<dbReference type="OrthoDB" id="415825at2759"/>
<dbReference type="Pfam" id="PF01565">
    <property type="entry name" value="FAD_binding_4"/>
    <property type="match status" value="1"/>
</dbReference>
<evidence type="ECO:0000313" key="8">
    <source>
        <dbReference type="Proteomes" id="UP000235672"/>
    </source>
</evidence>
<dbReference type="Pfam" id="PF08031">
    <property type="entry name" value="BBE"/>
    <property type="match status" value="1"/>
</dbReference>
<evidence type="ECO:0000259" key="6">
    <source>
        <dbReference type="PROSITE" id="PS51387"/>
    </source>
</evidence>
<gene>
    <name evidence="7" type="ORF">NA56DRAFT_743020</name>
</gene>
<dbReference type="InterPro" id="IPR016167">
    <property type="entry name" value="FAD-bd_PCMH_sub1"/>
</dbReference>
<feature type="domain" description="FAD-binding PCMH-type" evidence="6">
    <location>
        <begin position="44"/>
        <end position="215"/>
    </location>
</feature>
<evidence type="ECO:0000256" key="5">
    <source>
        <dbReference type="ARBA" id="ARBA00023002"/>
    </source>
</evidence>
<keyword evidence="8" id="KW-1185">Reference proteome</keyword>
<dbReference type="AlphaFoldDB" id="A0A2J6QN56"/>
<dbReference type="InterPro" id="IPR012951">
    <property type="entry name" value="BBE"/>
</dbReference>
<dbReference type="SUPFAM" id="SSF56176">
    <property type="entry name" value="FAD-binding/transporter-associated domain-like"/>
    <property type="match status" value="1"/>
</dbReference>